<keyword evidence="2" id="KW-0238">DNA-binding</keyword>
<comment type="caution">
    <text evidence="5">The sequence shown here is derived from an EMBL/GenBank/DDBJ whole genome shotgun (WGS) entry which is preliminary data.</text>
</comment>
<evidence type="ECO:0000256" key="3">
    <source>
        <dbReference type="ARBA" id="ARBA00023163"/>
    </source>
</evidence>
<dbReference type="AlphaFoldDB" id="A0A919YMY0"/>
<dbReference type="SUPFAM" id="SSF46785">
    <property type="entry name" value="Winged helix' DNA-binding domain"/>
    <property type="match status" value="1"/>
</dbReference>
<evidence type="ECO:0000256" key="2">
    <source>
        <dbReference type="ARBA" id="ARBA00023125"/>
    </source>
</evidence>
<name>A0A919YMY0_9BACL</name>
<reference evidence="5" key="1">
    <citation type="submission" date="2021-03" db="EMBL/GenBank/DDBJ databases">
        <title>Antimicrobial resistance genes in bacteria isolated from Japanese honey, and their potential for conferring macrolide and lincosamide resistance in the American foulbrood pathogen Paenibacillus larvae.</title>
        <authorList>
            <person name="Okamoto M."/>
            <person name="Kumagai M."/>
            <person name="Kanamori H."/>
            <person name="Takamatsu D."/>
        </authorList>
    </citation>
    <scope>NUCLEOTIDE SEQUENCE</scope>
    <source>
        <strain evidence="5">J40TS1</strain>
    </source>
</reference>
<dbReference type="InterPro" id="IPR036388">
    <property type="entry name" value="WH-like_DNA-bd_sf"/>
</dbReference>
<evidence type="ECO:0000313" key="6">
    <source>
        <dbReference type="Proteomes" id="UP000683139"/>
    </source>
</evidence>
<dbReference type="EMBL" id="BOSE01000004">
    <property type="protein sequence ID" value="GIP16843.1"/>
    <property type="molecule type" value="Genomic_DNA"/>
</dbReference>
<proteinExistence type="predicted"/>
<keyword evidence="6" id="KW-1185">Reference proteome</keyword>
<dbReference type="PRINTS" id="PR00598">
    <property type="entry name" value="HTHMARR"/>
</dbReference>
<dbReference type="PROSITE" id="PS50995">
    <property type="entry name" value="HTH_MARR_2"/>
    <property type="match status" value="1"/>
</dbReference>
<keyword evidence="1" id="KW-0805">Transcription regulation</keyword>
<gene>
    <name evidence="5" type="ORF">J40TS1_24850</name>
</gene>
<feature type="domain" description="HTH marR-type" evidence="4">
    <location>
        <begin position="8"/>
        <end position="143"/>
    </location>
</feature>
<dbReference type="Gene3D" id="1.10.10.10">
    <property type="entry name" value="Winged helix-like DNA-binding domain superfamily/Winged helix DNA-binding domain"/>
    <property type="match status" value="1"/>
</dbReference>
<keyword evidence="3" id="KW-0804">Transcription</keyword>
<organism evidence="5 6">
    <name type="scientific">Paenibacillus montaniterrae</name>
    <dbReference type="NCBI Taxonomy" id="429341"/>
    <lineage>
        <taxon>Bacteria</taxon>
        <taxon>Bacillati</taxon>
        <taxon>Bacillota</taxon>
        <taxon>Bacilli</taxon>
        <taxon>Bacillales</taxon>
        <taxon>Paenibacillaceae</taxon>
        <taxon>Paenibacillus</taxon>
    </lineage>
</organism>
<dbReference type="RefSeq" id="WP_213515483.1">
    <property type="nucleotide sequence ID" value="NZ_BOSE01000004.1"/>
</dbReference>
<protein>
    <recommendedName>
        <fullName evidence="4">HTH marR-type domain-containing protein</fullName>
    </recommendedName>
</protein>
<dbReference type="GO" id="GO:0003677">
    <property type="term" value="F:DNA binding"/>
    <property type="evidence" value="ECO:0007669"/>
    <property type="project" value="UniProtKB-KW"/>
</dbReference>
<evidence type="ECO:0000256" key="1">
    <source>
        <dbReference type="ARBA" id="ARBA00023015"/>
    </source>
</evidence>
<dbReference type="GO" id="GO:0003700">
    <property type="term" value="F:DNA-binding transcription factor activity"/>
    <property type="evidence" value="ECO:0007669"/>
    <property type="project" value="InterPro"/>
</dbReference>
<dbReference type="PANTHER" id="PTHR42756:SF1">
    <property type="entry name" value="TRANSCRIPTIONAL REPRESSOR OF EMRAB OPERON"/>
    <property type="match status" value="1"/>
</dbReference>
<evidence type="ECO:0000259" key="4">
    <source>
        <dbReference type="PROSITE" id="PS50995"/>
    </source>
</evidence>
<dbReference type="SMART" id="SM00347">
    <property type="entry name" value="HTH_MARR"/>
    <property type="match status" value="1"/>
</dbReference>
<evidence type="ECO:0000313" key="5">
    <source>
        <dbReference type="EMBL" id="GIP16843.1"/>
    </source>
</evidence>
<dbReference type="InterPro" id="IPR023187">
    <property type="entry name" value="Tscrpt_reg_MarR-type_CS"/>
</dbReference>
<sequence>MTIQEKQDIELMYQLDELFREIRSMINNYWAKHSTVGIGLTHARLLTTIADQGPMKASNLADKLHITCGAVTGLADKLIEYGLVTREKDKSDRRVVMLSLTEQGRQRAEEIKQIRRELMLHLFAEMSNEEMRFGLHLFTKLRGNMLQYEEELQAAE</sequence>
<dbReference type="PROSITE" id="PS01117">
    <property type="entry name" value="HTH_MARR_1"/>
    <property type="match status" value="1"/>
</dbReference>
<dbReference type="InterPro" id="IPR036390">
    <property type="entry name" value="WH_DNA-bd_sf"/>
</dbReference>
<dbReference type="PANTHER" id="PTHR42756">
    <property type="entry name" value="TRANSCRIPTIONAL REGULATOR, MARR"/>
    <property type="match status" value="1"/>
</dbReference>
<dbReference type="Proteomes" id="UP000683139">
    <property type="component" value="Unassembled WGS sequence"/>
</dbReference>
<dbReference type="InterPro" id="IPR000835">
    <property type="entry name" value="HTH_MarR-typ"/>
</dbReference>
<dbReference type="Pfam" id="PF01047">
    <property type="entry name" value="MarR"/>
    <property type="match status" value="1"/>
</dbReference>
<accession>A0A919YMY0</accession>